<feature type="region of interest" description="Disordered" evidence="1">
    <location>
        <begin position="34"/>
        <end position="58"/>
    </location>
</feature>
<keyword evidence="2" id="KW-0732">Signal</keyword>
<reference evidence="3 4" key="1">
    <citation type="journal article" date="2021" name="Mar. Drugs">
        <title>Genome Reduction and Secondary Metabolism of the Marine Sponge-Associated Cyanobacterium Leptothoe.</title>
        <authorList>
            <person name="Konstantinou D."/>
            <person name="Popin R.V."/>
            <person name="Fewer D.P."/>
            <person name="Sivonen K."/>
            <person name="Gkelis S."/>
        </authorList>
    </citation>
    <scope>NUCLEOTIDE SEQUENCE [LARGE SCALE GENOMIC DNA]</scope>
    <source>
        <strain evidence="3 4">TAU-MAC 1615</strain>
    </source>
</reference>
<comment type="caution">
    <text evidence="3">The sequence shown here is derived from an EMBL/GenBank/DDBJ whole genome shotgun (WGS) entry which is preliminary data.</text>
</comment>
<dbReference type="Pfam" id="PF06051">
    <property type="entry name" value="DUF928"/>
    <property type="match status" value="1"/>
</dbReference>
<evidence type="ECO:0000256" key="1">
    <source>
        <dbReference type="SAM" id="MobiDB-lite"/>
    </source>
</evidence>
<evidence type="ECO:0000256" key="2">
    <source>
        <dbReference type="SAM" id="SignalP"/>
    </source>
</evidence>
<dbReference type="RefSeq" id="WP_215619410.1">
    <property type="nucleotide sequence ID" value="NZ_JADOER010000013.1"/>
</dbReference>
<sequence>MTVSTFYQTVVATGLGSLLAWNLGAIPSLANAAHQSNDSPIQGLPGRRLGGGTRGGGSVAPPSMNQMPLTALMPETNLGVTTAAHPCFLFYLPNAENVREVEYVLRNEADELVYETTVAVASDSGIFSIDLASVEGLAPLTIDENYHWYFSIVAEDRAYDVSVDGWTRRVNLETWLAGRDSTSDLASKLGTAAPLEKARLLYQEAYLWHDAALILEELYQANPQDEAVATEWASLLAAVNLPNLTSASTVRLSAMAIFN</sequence>
<dbReference type="InterPro" id="IPR010328">
    <property type="entry name" value="DUF928"/>
</dbReference>
<proteinExistence type="predicted"/>
<dbReference type="EMBL" id="JADOER010000013">
    <property type="protein sequence ID" value="MBT9313524.1"/>
    <property type="molecule type" value="Genomic_DNA"/>
</dbReference>
<feature type="compositionally biased region" description="Gly residues" evidence="1">
    <location>
        <begin position="48"/>
        <end position="58"/>
    </location>
</feature>
<feature type="signal peptide" evidence="2">
    <location>
        <begin position="1"/>
        <end position="32"/>
    </location>
</feature>
<evidence type="ECO:0000313" key="4">
    <source>
        <dbReference type="Proteomes" id="UP001196661"/>
    </source>
</evidence>
<protein>
    <submittedName>
        <fullName evidence="3">DUF928 domain-containing protein</fullName>
    </submittedName>
</protein>
<feature type="chain" id="PRO_5047487849" evidence="2">
    <location>
        <begin position="33"/>
        <end position="259"/>
    </location>
</feature>
<accession>A0ABS5Y6N8</accession>
<organism evidence="3 4">
    <name type="scientific">Leptothoe kymatousa TAU-MAC 1615</name>
    <dbReference type="NCBI Taxonomy" id="2364775"/>
    <lineage>
        <taxon>Bacteria</taxon>
        <taxon>Bacillati</taxon>
        <taxon>Cyanobacteriota</taxon>
        <taxon>Cyanophyceae</taxon>
        <taxon>Nodosilineales</taxon>
        <taxon>Cymatolegaceae</taxon>
        <taxon>Leptothoe</taxon>
        <taxon>Leptothoe kymatousa</taxon>
    </lineage>
</organism>
<gene>
    <name evidence="3" type="ORF">IXB28_15020</name>
</gene>
<name>A0ABS5Y6N8_9CYAN</name>
<dbReference type="Proteomes" id="UP001196661">
    <property type="component" value="Unassembled WGS sequence"/>
</dbReference>
<keyword evidence="4" id="KW-1185">Reference proteome</keyword>
<evidence type="ECO:0000313" key="3">
    <source>
        <dbReference type="EMBL" id="MBT9313524.1"/>
    </source>
</evidence>